<dbReference type="Proteomes" id="UP000807504">
    <property type="component" value="Unassembled WGS sequence"/>
</dbReference>
<dbReference type="EMBL" id="JABXBU010002072">
    <property type="protein sequence ID" value="KAF8777166.1"/>
    <property type="molecule type" value="Genomic_DNA"/>
</dbReference>
<keyword evidence="2" id="KW-1185">Reference proteome</keyword>
<evidence type="ECO:0000313" key="1">
    <source>
        <dbReference type="EMBL" id="KAF8777166.1"/>
    </source>
</evidence>
<proteinExistence type="predicted"/>
<accession>A0A8T0ERV0</accession>
<sequence length="383" mass="44585">MMNLSYLLYVGALLCNFATIIQSLFTIRQSDLISFLKENVSDEQRPETANISIAINLSEVDEKFSTFSLTNEPVRHLCPHRDRCQVVNRYKFTERNCECDRLCSLFDDCCLDANVKAKIRHLRSWWNTCMVYGISHEKAIYVVGACPANYGNAKIKKFCEGEDDFSDPLLSAPVTDMYWGRSYRNRYCALCNGHLTSDLKSWIIKLIFMKSVPQKLKELFTLENTTFNSDQKKWRFYLDGEFYDYEFRFLKPSYITVFKECRPNMISSCPLTYKNEWNIQACQMYTSVVYSGGQLYKNVHCAICNGKKDVSCMPPRKIIKRNASGIMFPLLMDFNWSNGNYVGSNSKCDINSIYDPFTVKCRDIVCIFDHYELINGKCYRKKI</sequence>
<gene>
    <name evidence="1" type="ORF">HNY73_014080</name>
</gene>
<evidence type="ECO:0008006" key="3">
    <source>
        <dbReference type="Google" id="ProtNLM"/>
    </source>
</evidence>
<dbReference type="PANTHER" id="PTHR45902">
    <property type="entry name" value="LATROPHILIN RECEPTOR-LIKE PROTEIN A"/>
    <property type="match status" value="1"/>
</dbReference>
<comment type="caution">
    <text evidence="1">The sequence shown here is derived from an EMBL/GenBank/DDBJ whole genome shotgun (WGS) entry which is preliminary data.</text>
</comment>
<organism evidence="1 2">
    <name type="scientific">Argiope bruennichi</name>
    <name type="common">Wasp spider</name>
    <name type="synonym">Aranea bruennichi</name>
    <dbReference type="NCBI Taxonomy" id="94029"/>
    <lineage>
        <taxon>Eukaryota</taxon>
        <taxon>Metazoa</taxon>
        <taxon>Ecdysozoa</taxon>
        <taxon>Arthropoda</taxon>
        <taxon>Chelicerata</taxon>
        <taxon>Arachnida</taxon>
        <taxon>Araneae</taxon>
        <taxon>Araneomorphae</taxon>
        <taxon>Entelegynae</taxon>
        <taxon>Araneoidea</taxon>
        <taxon>Araneidae</taxon>
        <taxon>Argiope</taxon>
    </lineage>
</organism>
<protein>
    <recommendedName>
        <fullName evidence="3">SMB domain-containing protein</fullName>
    </recommendedName>
</protein>
<dbReference type="InterPro" id="IPR053231">
    <property type="entry name" value="GPCR_LN-TM7"/>
</dbReference>
<evidence type="ECO:0000313" key="2">
    <source>
        <dbReference type="Proteomes" id="UP000807504"/>
    </source>
</evidence>
<reference evidence="1" key="2">
    <citation type="submission" date="2020-06" db="EMBL/GenBank/DDBJ databases">
        <authorList>
            <person name="Sheffer M."/>
        </authorList>
    </citation>
    <scope>NUCLEOTIDE SEQUENCE</scope>
</reference>
<dbReference type="PANTHER" id="PTHR45902:SF4">
    <property type="entry name" value="G-PROTEIN COUPLED RECEPTORS FAMILY 2 PROFILE 2 DOMAIN-CONTAINING PROTEIN"/>
    <property type="match status" value="1"/>
</dbReference>
<dbReference type="AlphaFoldDB" id="A0A8T0ERV0"/>
<name>A0A8T0ERV0_ARGBR</name>
<reference evidence="1" key="1">
    <citation type="journal article" date="2020" name="bioRxiv">
        <title>Chromosome-level reference genome of the European wasp spider Argiope bruennichi: a resource for studies on range expansion and evolutionary adaptation.</title>
        <authorList>
            <person name="Sheffer M.M."/>
            <person name="Hoppe A."/>
            <person name="Krehenwinkel H."/>
            <person name="Uhl G."/>
            <person name="Kuss A.W."/>
            <person name="Jensen L."/>
            <person name="Jensen C."/>
            <person name="Gillespie R.G."/>
            <person name="Hoff K.J."/>
            <person name="Prost S."/>
        </authorList>
    </citation>
    <scope>NUCLEOTIDE SEQUENCE</scope>
</reference>